<keyword evidence="3" id="KW-0227">DNA damage</keyword>
<dbReference type="Pfam" id="PF12705">
    <property type="entry name" value="PDDEXK_1"/>
    <property type="match status" value="1"/>
</dbReference>
<dbReference type="PANTHER" id="PTHR11070">
    <property type="entry name" value="UVRD / RECB / PCRA DNA HELICASE FAMILY MEMBER"/>
    <property type="match status" value="1"/>
</dbReference>
<gene>
    <name evidence="11" type="ORF">COU46_01705</name>
</gene>
<feature type="non-terminal residue" evidence="11">
    <location>
        <position position="1"/>
    </location>
</feature>
<evidence type="ECO:0000256" key="9">
    <source>
        <dbReference type="ARBA" id="ARBA00023204"/>
    </source>
</evidence>
<evidence type="ECO:0000313" key="12">
    <source>
        <dbReference type="Proteomes" id="UP000229383"/>
    </source>
</evidence>
<dbReference type="InterPro" id="IPR014017">
    <property type="entry name" value="DNA_helicase_UvrD-like_C"/>
</dbReference>
<keyword evidence="1" id="KW-0540">Nuclease</keyword>
<protein>
    <recommendedName>
        <fullName evidence="10">UvrD-like helicase C-terminal domain-containing protein</fullName>
    </recommendedName>
</protein>
<comment type="caution">
    <text evidence="11">The sequence shown here is derived from an EMBL/GenBank/DDBJ whole genome shotgun (WGS) entry which is preliminary data.</text>
</comment>
<evidence type="ECO:0000256" key="6">
    <source>
        <dbReference type="ARBA" id="ARBA00022839"/>
    </source>
</evidence>
<dbReference type="GO" id="GO:0004527">
    <property type="term" value="F:exonuclease activity"/>
    <property type="evidence" value="ECO:0007669"/>
    <property type="project" value="UniProtKB-KW"/>
</dbReference>
<evidence type="ECO:0000256" key="7">
    <source>
        <dbReference type="ARBA" id="ARBA00022840"/>
    </source>
</evidence>
<feature type="domain" description="UvrD-like helicase C-terminal" evidence="10">
    <location>
        <begin position="1"/>
        <end position="263"/>
    </location>
</feature>
<evidence type="ECO:0000313" key="11">
    <source>
        <dbReference type="EMBL" id="PIR70401.1"/>
    </source>
</evidence>
<dbReference type="EMBL" id="PFCN01000019">
    <property type="protein sequence ID" value="PIR70401.1"/>
    <property type="molecule type" value="Genomic_DNA"/>
</dbReference>
<keyword evidence="6" id="KW-0269">Exonuclease</keyword>
<reference evidence="12" key="1">
    <citation type="submission" date="2017-09" db="EMBL/GenBank/DDBJ databases">
        <title>Depth-based differentiation of microbial function through sediment-hosted aquifers and enrichment of novel symbionts in the deep terrestrial subsurface.</title>
        <authorList>
            <person name="Probst A.J."/>
            <person name="Ladd B."/>
            <person name="Jarett J.K."/>
            <person name="Geller-Mcgrath D.E."/>
            <person name="Sieber C.M.K."/>
            <person name="Emerson J.B."/>
            <person name="Anantharaman K."/>
            <person name="Thomas B.C."/>
            <person name="Malmstrom R."/>
            <person name="Stieglmeier M."/>
            <person name="Klingl A."/>
            <person name="Woyke T."/>
            <person name="Ryan C.M."/>
            <person name="Banfield J.F."/>
        </authorList>
    </citation>
    <scope>NUCLEOTIDE SEQUENCE [LARGE SCALE GENOMIC DNA]</scope>
</reference>
<dbReference type="GO" id="GO:0003677">
    <property type="term" value="F:DNA binding"/>
    <property type="evidence" value="ECO:0007669"/>
    <property type="project" value="UniProtKB-KW"/>
</dbReference>
<evidence type="ECO:0000256" key="5">
    <source>
        <dbReference type="ARBA" id="ARBA00022806"/>
    </source>
</evidence>
<keyword evidence="5" id="KW-0347">Helicase</keyword>
<dbReference type="AlphaFoldDB" id="A0A2H0TFS7"/>
<dbReference type="Pfam" id="PF13361">
    <property type="entry name" value="UvrD_C"/>
    <property type="match status" value="1"/>
</dbReference>
<dbReference type="Gene3D" id="1.10.486.10">
    <property type="entry name" value="PCRA, domain 4"/>
    <property type="match status" value="1"/>
</dbReference>
<evidence type="ECO:0000259" key="10">
    <source>
        <dbReference type="PROSITE" id="PS51217"/>
    </source>
</evidence>
<dbReference type="InterPro" id="IPR000212">
    <property type="entry name" value="DNA_helicase_UvrD/REP"/>
</dbReference>
<proteinExistence type="predicted"/>
<dbReference type="PANTHER" id="PTHR11070:SF2">
    <property type="entry name" value="ATP-DEPENDENT DNA HELICASE SRS2"/>
    <property type="match status" value="1"/>
</dbReference>
<dbReference type="GO" id="GO:0043138">
    <property type="term" value="F:3'-5' DNA helicase activity"/>
    <property type="evidence" value="ECO:0007669"/>
    <property type="project" value="TreeGrafter"/>
</dbReference>
<evidence type="ECO:0000256" key="4">
    <source>
        <dbReference type="ARBA" id="ARBA00022801"/>
    </source>
</evidence>
<keyword evidence="8" id="KW-0238">DNA-binding</keyword>
<dbReference type="InterPro" id="IPR027417">
    <property type="entry name" value="P-loop_NTPase"/>
</dbReference>
<dbReference type="InterPro" id="IPR038726">
    <property type="entry name" value="PDDEXK_AddAB-type"/>
</dbReference>
<sequence>DLRPRLRSFNGVGEKIELYSFSKSEFEYAYLVRDIEDKISQGVNPEEIAVFYRYNRDSEPLIRSFEKTLIPFVVESDQNILSDKDIENLITIFKTIENFGNDELLLRCMYIDVFDIDPLDIYKLANFSWRSRTPISDILSSRGRLAKAILSGEDKLYSFYKKISAWKKTSRNKPLLDFFEIVVRESGMLDHLLSGDLALEKIEKLSGLFEDLKTLIENHRSYDLEKFLQYMDLLEEHGVSVRKNVRGSVPGSVHLMTAHRSKGLEFDYIYIINAYDTHWGNNRSIEHFKIYAPSPLDGSFEKIDDERRLFYVALTRARIGVNISYSKEDENGKSRLPSQFIEEISKEFIKEGDVSEYEKKFENEKFKIFAPRAEVRAPVKDKKFLNMIFFEQGLSVTALNNFLECPWNFFYSNLLRVPKVPNKFIMFGSAVHGALSHFFDALKIQGECSKNTLIRLYEDKLRKEPLTDKDLDEMTQKGKRVLSGYYDKYISSCQKNVFNEFKVSIFFDAGVGEGPLRLTGNLDKIEILNGAGEVNVVDYKTGKPKSRNEIEGKTKNSNGNYKRQLVFYNMLLDNYENKKFRMVSGEIDFVEPDQKGEYHKEKFVVSVEDIKKLEEEIKNSAKEIMDLAFWNRYCSDKKCEYCRMRKKCLS</sequence>
<organism evidence="11 12">
    <name type="scientific">Candidatus Niyogibacteria bacterium CG10_big_fil_rev_8_21_14_0_10_42_19</name>
    <dbReference type="NCBI Taxonomy" id="1974725"/>
    <lineage>
        <taxon>Bacteria</taxon>
        <taxon>Candidatus Niyogiibacteriota</taxon>
    </lineage>
</organism>
<evidence type="ECO:0000256" key="3">
    <source>
        <dbReference type="ARBA" id="ARBA00022763"/>
    </source>
</evidence>
<evidence type="ECO:0000256" key="2">
    <source>
        <dbReference type="ARBA" id="ARBA00022741"/>
    </source>
</evidence>
<keyword evidence="7" id="KW-0067">ATP-binding</keyword>
<accession>A0A2H0TFS7</accession>
<dbReference type="InterPro" id="IPR011604">
    <property type="entry name" value="PDDEXK-like_dom_sf"/>
</dbReference>
<dbReference type="PROSITE" id="PS51217">
    <property type="entry name" value="UVRD_HELICASE_CTER"/>
    <property type="match status" value="1"/>
</dbReference>
<dbReference type="Gene3D" id="3.90.320.10">
    <property type="match status" value="1"/>
</dbReference>
<name>A0A2H0TFS7_9BACT</name>
<keyword evidence="2" id="KW-0547">Nucleotide-binding</keyword>
<dbReference type="GO" id="GO:0005524">
    <property type="term" value="F:ATP binding"/>
    <property type="evidence" value="ECO:0007669"/>
    <property type="project" value="UniProtKB-KW"/>
</dbReference>
<evidence type="ECO:0000256" key="8">
    <source>
        <dbReference type="ARBA" id="ARBA00023125"/>
    </source>
</evidence>
<dbReference type="SUPFAM" id="SSF52540">
    <property type="entry name" value="P-loop containing nucleoside triphosphate hydrolases"/>
    <property type="match status" value="1"/>
</dbReference>
<evidence type="ECO:0000256" key="1">
    <source>
        <dbReference type="ARBA" id="ARBA00022722"/>
    </source>
</evidence>
<keyword evidence="4" id="KW-0378">Hydrolase</keyword>
<dbReference type="Gene3D" id="3.40.50.300">
    <property type="entry name" value="P-loop containing nucleotide triphosphate hydrolases"/>
    <property type="match status" value="1"/>
</dbReference>
<dbReference type="GO" id="GO:0005829">
    <property type="term" value="C:cytosol"/>
    <property type="evidence" value="ECO:0007669"/>
    <property type="project" value="TreeGrafter"/>
</dbReference>
<dbReference type="GO" id="GO:0000725">
    <property type="term" value="P:recombinational repair"/>
    <property type="evidence" value="ECO:0007669"/>
    <property type="project" value="TreeGrafter"/>
</dbReference>
<keyword evidence="9" id="KW-0234">DNA repair</keyword>
<dbReference type="Proteomes" id="UP000229383">
    <property type="component" value="Unassembled WGS sequence"/>
</dbReference>